<gene>
    <name evidence="3" type="ORF">PR048_029987</name>
</gene>
<keyword evidence="1" id="KW-0175">Coiled coil</keyword>
<dbReference type="Proteomes" id="UP001159363">
    <property type="component" value="Chromosome 13"/>
</dbReference>
<comment type="caution">
    <text evidence="3">The sequence shown here is derived from an EMBL/GenBank/DDBJ whole genome shotgun (WGS) entry which is preliminary data.</text>
</comment>
<protein>
    <recommendedName>
        <fullName evidence="2">DUF7869 domain-containing protein</fullName>
    </recommendedName>
</protein>
<dbReference type="InterPro" id="IPR057191">
    <property type="entry name" value="DUF7869"/>
</dbReference>
<sequence>MTKKFLEPTLSIRKIEVSPLPSEDVYQNIYNIHFFTPCKDKCLICKCHKEAKGEEKDKLKKEYEAHIKRNEEANINKEEDKKRANNIIKTFMNAGPVYYSRKLCTYNLTMSEAAPTNKTDCFTWNECSGKRGSNQIVSCILEWFKTLPDFVKGNICGGQNRNHFVAALFSFIVQTTRVKVIQHKYMEKGHIKMEVDSMHSAFEYA</sequence>
<dbReference type="Pfam" id="PF25273">
    <property type="entry name" value="DUF7869"/>
    <property type="match status" value="1"/>
</dbReference>
<evidence type="ECO:0000256" key="1">
    <source>
        <dbReference type="SAM" id="Coils"/>
    </source>
</evidence>
<evidence type="ECO:0000259" key="2">
    <source>
        <dbReference type="Pfam" id="PF25273"/>
    </source>
</evidence>
<proteinExistence type="predicted"/>
<dbReference type="PANTHER" id="PTHR10773:SF19">
    <property type="match status" value="1"/>
</dbReference>
<keyword evidence="4" id="KW-1185">Reference proteome</keyword>
<feature type="coiled-coil region" evidence="1">
    <location>
        <begin position="49"/>
        <end position="83"/>
    </location>
</feature>
<evidence type="ECO:0000313" key="4">
    <source>
        <dbReference type="Proteomes" id="UP001159363"/>
    </source>
</evidence>
<dbReference type="EMBL" id="JARBHB010000014">
    <property type="protein sequence ID" value="KAJ8868459.1"/>
    <property type="molecule type" value="Genomic_DNA"/>
</dbReference>
<feature type="domain" description="DUF7869" evidence="2">
    <location>
        <begin position="120"/>
        <end position="202"/>
    </location>
</feature>
<reference evidence="3 4" key="1">
    <citation type="submission" date="2023-02" db="EMBL/GenBank/DDBJ databases">
        <title>LHISI_Scaffold_Assembly.</title>
        <authorList>
            <person name="Stuart O.P."/>
            <person name="Cleave R."/>
            <person name="Magrath M.J.L."/>
            <person name="Mikheyev A.S."/>
        </authorList>
    </citation>
    <scope>NUCLEOTIDE SEQUENCE [LARGE SCALE GENOMIC DNA]</scope>
    <source>
        <strain evidence="3">Daus_M_001</strain>
        <tissue evidence="3">Leg muscle</tissue>
    </source>
</reference>
<dbReference type="PANTHER" id="PTHR10773">
    <property type="entry name" value="DNA-DIRECTED RNA POLYMERASES I, II, AND III SUBUNIT RPABC2"/>
    <property type="match status" value="1"/>
</dbReference>
<evidence type="ECO:0000313" key="3">
    <source>
        <dbReference type="EMBL" id="KAJ8868459.1"/>
    </source>
</evidence>
<organism evidence="3 4">
    <name type="scientific">Dryococelus australis</name>
    <dbReference type="NCBI Taxonomy" id="614101"/>
    <lineage>
        <taxon>Eukaryota</taxon>
        <taxon>Metazoa</taxon>
        <taxon>Ecdysozoa</taxon>
        <taxon>Arthropoda</taxon>
        <taxon>Hexapoda</taxon>
        <taxon>Insecta</taxon>
        <taxon>Pterygota</taxon>
        <taxon>Neoptera</taxon>
        <taxon>Polyneoptera</taxon>
        <taxon>Phasmatodea</taxon>
        <taxon>Verophasmatodea</taxon>
        <taxon>Anareolatae</taxon>
        <taxon>Phasmatidae</taxon>
        <taxon>Eurycanthinae</taxon>
        <taxon>Dryococelus</taxon>
    </lineage>
</organism>
<name>A0ABQ9G7N7_9NEOP</name>
<accession>A0ABQ9G7N7</accession>